<dbReference type="RefSeq" id="WP_160550165.1">
    <property type="nucleotide sequence ID" value="NZ_CP047650.1"/>
</dbReference>
<dbReference type="GO" id="GO:0009231">
    <property type="term" value="P:riboflavin biosynthetic process"/>
    <property type="evidence" value="ECO:0007669"/>
    <property type="project" value="TreeGrafter"/>
</dbReference>
<dbReference type="Pfam" id="PF00702">
    <property type="entry name" value="Hydrolase"/>
    <property type="match status" value="1"/>
</dbReference>
<comment type="cofactor">
    <cofactor evidence="1">
        <name>Mg(2+)</name>
        <dbReference type="ChEBI" id="CHEBI:18420"/>
    </cofactor>
</comment>
<keyword evidence="2 4" id="KW-0378">Hydrolase</keyword>
<evidence type="ECO:0000313" key="4">
    <source>
        <dbReference type="EMBL" id="QHI96647.1"/>
    </source>
</evidence>
<dbReference type="Proteomes" id="UP000464787">
    <property type="component" value="Chromosome"/>
</dbReference>
<dbReference type="EMBL" id="CP047650">
    <property type="protein sequence ID" value="QHI96647.1"/>
    <property type="molecule type" value="Genomic_DNA"/>
</dbReference>
<dbReference type="InterPro" id="IPR006439">
    <property type="entry name" value="HAD-SF_hydro_IA"/>
</dbReference>
<evidence type="ECO:0000256" key="1">
    <source>
        <dbReference type="ARBA" id="ARBA00001946"/>
    </source>
</evidence>
<evidence type="ECO:0000256" key="2">
    <source>
        <dbReference type="ARBA" id="ARBA00022801"/>
    </source>
</evidence>
<dbReference type="InterPro" id="IPR036412">
    <property type="entry name" value="HAD-like_sf"/>
</dbReference>
<dbReference type="SFLD" id="SFLDG01129">
    <property type="entry name" value="C1.5:_HAD__Beta-PGM__Phosphata"/>
    <property type="match status" value="1"/>
</dbReference>
<dbReference type="PANTHER" id="PTHR46470:SF4">
    <property type="entry name" value="5-AMINO-6-(5-PHOSPHO-D-RIBITYLAMINO)URACIL PHOSPHATASE YIGB"/>
    <property type="match status" value="1"/>
</dbReference>
<dbReference type="Gene3D" id="3.40.50.1000">
    <property type="entry name" value="HAD superfamily/HAD-like"/>
    <property type="match status" value="1"/>
</dbReference>
<proteinExistence type="predicted"/>
<dbReference type="InterPro" id="IPR051400">
    <property type="entry name" value="HAD-like_hydrolase"/>
</dbReference>
<dbReference type="InterPro" id="IPR023214">
    <property type="entry name" value="HAD_sf"/>
</dbReference>
<protein>
    <submittedName>
        <fullName evidence="4">HAD-IA family hydrolase</fullName>
    </submittedName>
</protein>
<dbReference type="KEGG" id="xyk:GT347_00720"/>
<keyword evidence="3" id="KW-0460">Magnesium</keyword>
<dbReference type="PANTHER" id="PTHR46470">
    <property type="entry name" value="N-ACYLNEURAMINATE-9-PHOSPHATASE"/>
    <property type="match status" value="1"/>
</dbReference>
<dbReference type="NCBIfam" id="TIGR01549">
    <property type="entry name" value="HAD-SF-IA-v1"/>
    <property type="match status" value="1"/>
</dbReference>
<name>A0A857IZB6_9BURK</name>
<dbReference type="AlphaFoldDB" id="A0A857IZB6"/>
<keyword evidence="5" id="KW-1185">Reference proteome</keyword>
<reference evidence="4 5" key="1">
    <citation type="submission" date="2020-01" db="EMBL/GenBank/DDBJ databases">
        <title>Genome sequencing of strain KACC 21265.</title>
        <authorList>
            <person name="Heo J."/>
            <person name="Kim S.-J."/>
            <person name="Kim J.-S."/>
            <person name="Hong S.-B."/>
            <person name="Kwon S.-W."/>
        </authorList>
    </citation>
    <scope>NUCLEOTIDE SEQUENCE [LARGE SCALE GENOMIC DNA]</scope>
    <source>
        <strain evidence="4 5">KACC 21265</strain>
    </source>
</reference>
<dbReference type="SUPFAM" id="SSF56784">
    <property type="entry name" value="HAD-like"/>
    <property type="match status" value="1"/>
</dbReference>
<sequence>MPKNHSLDIPLIQAVTLDLDDTLWPVWPAIERAEAVLHEFLQQHAPATAQLFGDAKALRLIRNQVGEEMPELQHDLSELRRESIRRALRQAGDDPTLAEAGFDLFFAERQRVDFYADAIDSLERMAARWPLVALSNGNADIHTVGIGHLFKAKIGAREFGRAKPDAHIFHAAAALAEVPSQTVLHVGDDAALDIVGALGAGMQAAWVNRTGHAWALGQPPHIEVTELGTLCEALGC</sequence>
<dbReference type="SFLD" id="SFLDS00003">
    <property type="entry name" value="Haloacid_Dehalogenase"/>
    <property type="match status" value="1"/>
</dbReference>
<accession>A0A857IZB6</accession>
<organism evidence="4 5">
    <name type="scientific">Xylophilus rhododendri</name>
    <dbReference type="NCBI Taxonomy" id="2697032"/>
    <lineage>
        <taxon>Bacteria</taxon>
        <taxon>Pseudomonadati</taxon>
        <taxon>Pseudomonadota</taxon>
        <taxon>Betaproteobacteria</taxon>
        <taxon>Burkholderiales</taxon>
        <taxon>Xylophilus</taxon>
    </lineage>
</organism>
<dbReference type="Gene3D" id="1.20.120.1600">
    <property type="match status" value="1"/>
</dbReference>
<dbReference type="GO" id="GO:0016787">
    <property type="term" value="F:hydrolase activity"/>
    <property type="evidence" value="ECO:0007669"/>
    <property type="project" value="UniProtKB-KW"/>
</dbReference>
<evidence type="ECO:0000256" key="3">
    <source>
        <dbReference type="ARBA" id="ARBA00022842"/>
    </source>
</evidence>
<gene>
    <name evidence="4" type="ORF">GT347_00720</name>
</gene>
<evidence type="ECO:0000313" key="5">
    <source>
        <dbReference type="Proteomes" id="UP000464787"/>
    </source>
</evidence>